<feature type="compositionally biased region" description="Low complexity" evidence="1">
    <location>
        <begin position="138"/>
        <end position="150"/>
    </location>
</feature>
<evidence type="ECO:0000313" key="3">
    <source>
        <dbReference type="Proteomes" id="UP001189429"/>
    </source>
</evidence>
<organism evidence="2 3">
    <name type="scientific">Prorocentrum cordatum</name>
    <dbReference type="NCBI Taxonomy" id="2364126"/>
    <lineage>
        <taxon>Eukaryota</taxon>
        <taxon>Sar</taxon>
        <taxon>Alveolata</taxon>
        <taxon>Dinophyceae</taxon>
        <taxon>Prorocentrales</taxon>
        <taxon>Prorocentraceae</taxon>
        <taxon>Prorocentrum</taxon>
    </lineage>
</organism>
<dbReference type="Proteomes" id="UP001189429">
    <property type="component" value="Unassembled WGS sequence"/>
</dbReference>
<accession>A0ABN9TVW9</accession>
<feature type="non-terminal residue" evidence="2">
    <location>
        <position position="1"/>
    </location>
</feature>
<gene>
    <name evidence="2" type="ORF">PCOR1329_LOCUS42429</name>
</gene>
<proteinExistence type="predicted"/>
<name>A0ABN9TVW9_9DINO</name>
<protein>
    <submittedName>
        <fullName evidence="2">Uncharacterized protein</fullName>
    </submittedName>
</protein>
<comment type="caution">
    <text evidence="2">The sequence shown here is derived from an EMBL/GenBank/DDBJ whole genome shotgun (WGS) entry which is preliminary data.</text>
</comment>
<evidence type="ECO:0000313" key="2">
    <source>
        <dbReference type="EMBL" id="CAK0849838.1"/>
    </source>
</evidence>
<keyword evidence="3" id="KW-1185">Reference proteome</keyword>
<reference evidence="2" key="1">
    <citation type="submission" date="2023-10" db="EMBL/GenBank/DDBJ databases">
        <authorList>
            <person name="Chen Y."/>
            <person name="Shah S."/>
            <person name="Dougan E. K."/>
            <person name="Thang M."/>
            <person name="Chan C."/>
        </authorList>
    </citation>
    <scope>NUCLEOTIDE SEQUENCE [LARGE SCALE GENOMIC DNA]</scope>
</reference>
<feature type="non-terminal residue" evidence="2">
    <location>
        <position position="329"/>
    </location>
</feature>
<feature type="region of interest" description="Disordered" evidence="1">
    <location>
        <begin position="132"/>
        <end position="189"/>
    </location>
</feature>
<dbReference type="EMBL" id="CAUYUJ010015096">
    <property type="protein sequence ID" value="CAK0849838.1"/>
    <property type="molecule type" value="Genomic_DNA"/>
</dbReference>
<evidence type="ECO:0000256" key="1">
    <source>
        <dbReference type="SAM" id="MobiDB-lite"/>
    </source>
</evidence>
<sequence length="329" mass="35740">ARKAARGKRPFVANGSAARWARQWMGDKHKPQRNVDITHAQWTALLWSRALSQLTVQAHSGAEAVSVQALLTEFLGADRLAVQGPGRVAAECDRSLWDDMSERALRKDRSNIPEAIFMAANENKLSWAREAAKHAVEARPQQQPPWRAAPSSKIASEGAHKQKGGPCPPAPPAPGKGKGKGRPGLGGGALLSDLKQRCAEISARTFGRAQRRASSAGHDRALVAEIWAQTMKGVDEGRAGPPVPLDRTYMGDILLVVFGTWEQHGEAASPKVRSIRKFRTNGVNECAFMPRRFRCDDPHQMVAALRLLSESHDNAAPAMGKADFSSAFK</sequence>